<name>A0AC61QJ04_9BACT</name>
<dbReference type="EMBL" id="SMOG01000012">
    <property type="protein sequence ID" value="TDF72904.1"/>
    <property type="molecule type" value="Genomic_DNA"/>
</dbReference>
<protein>
    <submittedName>
        <fullName evidence="1">DHH family phosphoesterase</fullName>
    </submittedName>
</protein>
<gene>
    <name evidence="1" type="ORF">E0946_04535</name>
</gene>
<comment type="caution">
    <text evidence="1">The sequence shown here is derived from an EMBL/GenBank/DDBJ whole genome shotgun (WGS) entry which is preliminary data.</text>
</comment>
<dbReference type="Proteomes" id="UP000294588">
    <property type="component" value="Unassembled WGS sequence"/>
</dbReference>
<reference evidence="1" key="1">
    <citation type="submission" date="2019-03" db="EMBL/GenBank/DDBJ databases">
        <title>Candidatus Syntrophosphaera thermopropionivorans: a novel player in syntrophic propionate oxidation during anaerobic digestion.</title>
        <authorList>
            <person name="Dyksma S."/>
        </authorList>
    </citation>
    <scope>NUCLEOTIDE SEQUENCE</scope>
    <source>
        <strain evidence="1">W5</strain>
    </source>
</reference>
<keyword evidence="2" id="KW-1185">Reference proteome</keyword>
<sequence length="337" mass="37653">MKNLNNIQELKDILNGFLNASKSVAIMTHTEPDGDGFCASLALQRLLSYQGIDSEIIIDADSQLERFKFLMEGAKLSIFESGNYYETLIVLDCNSYTLLGNRDELLRTARKRLVIDHHIPTDKELDSDYTFVDITEVCTGSIIYKMFKSEINNLPPAEQRFIANNLYITLINDTNNFTNSNTDAKSLSLAAELVDLGIVPSDLYKAFFLNNTTSQMKYLGEVLSGMELYNEGQILFLYSSLDMQKRNHLSTNAISVPRFVQGIKGVEVIAFLRQDDKEAYNLSLRSDTVDVNAIAVSYGGGGHRSASGAMLYGELEELKSDLISKLKQALTEFPNNV</sequence>
<organism evidence="1 2">
    <name type="scientific">Candidatus Syntrophosphaera thermopropionivorans</name>
    <dbReference type="NCBI Taxonomy" id="2593015"/>
    <lineage>
        <taxon>Bacteria</taxon>
        <taxon>Pseudomonadati</taxon>
        <taxon>Candidatus Cloacimonadota</taxon>
        <taxon>Candidatus Cloacimonadia</taxon>
        <taxon>Candidatus Cloacimonadales</taxon>
        <taxon>Candidatus Cloacimonadaceae</taxon>
        <taxon>Candidatus Syntrophosphaera</taxon>
    </lineage>
</organism>
<accession>A0AC61QJ04</accession>
<evidence type="ECO:0000313" key="1">
    <source>
        <dbReference type="EMBL" id="TDF72904.1"/>
    </source>
</evidence>
<proteinExistence type="predicted"/>
<evidence type="ECO:0000313" key="2">
    <source>
        <dbReference type="Proteomes" id="UP000294588"/>
    </source>
</evidence>